<name>A0A2V1GQU2_9GAMM</name>
<dbReference type="PANTHER" id="PTHR36529">
    <property type="entry name" value="SLL1095 PROTEIN"/>
    <property type="match status" value="1"/>
</dbReference>
<evidence type="ECO:0000313" key="2">
    <source>
        <dbReference type="Proteomes" id="UP000244906"/>
    </source>
</evidence>
<dbReference type="Gene3D" id="3.90.550.10">
    <property type="entry name" value="Spore Coat Polysaccharide Biosynthesis Protein SpsA, Chain A"/>
    <property type="match status" value="1"/>
</dbReference>
<dbReference type="EMBL" id="QDDL01000013">
    <property type="protein sequence ID" value="PVZ64370.1"/>
    <property type="molecule type" value="Genomic_DNA"/>
</dbReference>
<gene>
    <name evidence="1" type="ORF">DC094_20140</name>
</gene>
<dbReference type="InterPro" id="IPR018641">
    <property type="entry name" value="Trfase_1_rSAM/seldom-assoc"/>
</dbReference>
<dbReference type="Proteomes" id="UP000244906">
    <property type="component" value="Unassembled WGS sequence"/>
</dbReference>
<proteinExistence type="predicted"/>
<evidence type="ECO:0000313" key="1">
    <source>
        <dbReference type="EMBL" id="PVZ64370.1"/>
    </source>
</evidence>
<protein>
    <submittedName>
        <fullName evidence="1">DUF2064 domain-containing protein</fullName>
    </submittedName>
</protein>
<dbReference type="OrthoDB" id="9798250at2"/>
<organism evidence="1 2">
    <name type="scientific">Pelagibaculum spongiae</name>
    <dbReference type="NCBI Taxonomy" id="2080658"/>
    <lineage>
        <taxon>Bacteria</taxon>
        <taxon>Pseudomonadati</taxon>
        <taxon>Pseudomonadota</taxon>
        <taxon>Gammaproteobacteria</taxon>
        <taxon>Oceanospirillales</taxon>
        <taxon>Pelagibaculum</taxon>
    </lineage>
</organism>
<dbReference type="RefSeq" id="WP_116688923.1">
    <property type="nucleotide sequence ID" value="NZ_CAWNYD010000013.1"/>
</dbReference>
<dbReference type="InterPro" id="IPR029044">
    <property type="entry name" value="Nucleotide-diphossugar_trans"/>
</dbReference>
<accession>A0A2V1GQU2</accession>
<dbReference type="Pfam" id="PF09837">
    <property type="entry name" value="DUF2064"/>
    <property type="match status" value="1"/>
</dbReference>
<reference evidence="1 2" key="1">
    <citation type="submission" date="2018-04" db="EMBL/GenBank/DDBJ databases">
        <title>Thalassorhabdus spongiae gen. nov., sp. nov., isolated from a marine sponge in South-West Iceland.</title>
        <authorList>
            <person name="Knobloch S."/>
            <person name="Daussin A."/>
            <person name="Johannsson R."/>
            <person name="Marteinsson V.T."/>
        </authorList>
    </citation>
    <scope>NUCLEOTIDE SEQUENCE [LARGE SCALE GENOMIC DNA]</scope>
    <source>
        <strain evidence="1 2">Hp12</strain>
    </source>
</reference>
<keyword evidence="2" id="KW-1185">Reference proteome</keyword>
<dbReference type="AlphaFoldDB" id="A0A2V1GQU2"/>
<dbReference type="PANTHER" id="PTHR36529:SF1">
    <property type="entry name" value="GLYCOSYLTRANSFERASE"/>
    <property type="match status" value="1"/>
</dbReference>
<dbReference type="SUPFAM" id="SSF53448">
    <property type="entry name" value="Nucleotide-diphospho-sugar transferases"/>
    <property type="match status" value="1"/>
</dbReference>
<sequence>MQNTDPTLILFCKRPSLGVGKQRLAKDTNPTTAFKVATALHSCAMEDFNGWHGPKILSPSSPADEIWASTMTHSQVEIISQPLEGNLGQKIQQVDLNARNAGHQTTIIIGSDCPSITPDIFHAVIPLLINADIVLGPAMDGGVYLMASKQPWPDLQNLPWSTRTLREEIFALCQSKGLTVACLPMFSDVDHLSDLLAVKSHLQLRMSPARKNLVSLIEQVAEEQGTKSH</sequence>
<comment type="caution">
    <text evidence="1">The sequence shown here is derived from an EMBL/GenBank/DDBJ whole genome shotgun (WGS) entry which is preliminary data.</text>
</comment>